<name>A0A3E4GRW3_9FIRM</name>
<comment type="caution">
    <text evidence="3">The sequence shown here is derived from an EMBL/GenBank/DDBJ whole genome shotgun (WGS) entry which is preliminary data.</text>
</comment>
<dbReference type="EMBL" id="BSCI01000005">
    <property type="protein sequence ID" value="GLG86579.1"/>
    <property type="molecule type" value="Genomic_DNA"/>
</dbReference>
<sequence length="80" mass="9202">MRQMEFKMERPGLVEPGQIVDVTEGVVAAYFYYTIEPAVAMSANYRSWQRLKSGQGKVIDVKQTPQGYYVVCEFDEEDVE</sequence>
<evidence type="ECO:0000313" key="6">
    <source>
        <dbReference type="EMBL" id="RHF82362.1"/>
    </source>
</evidence>
<dbReference type="EMBL" id="QRIM01000006">
    <property type="protein sequence ID" value="RHG60791.1"/>
    <property type="molecule type" value="Genomic_DNA"/>
</dbReference>
<evidence type="ECO:0000313" key="3">
    <source>
        <dbReference type="EMBL" id="RGJ24931.1"/>
    </source>
</evidence>
<reference evidence="1" key="5">
    <citation type="submission" date="2022-11" db="EMBL/GenBank/DDBJ databases">
        <title>Draft genome sequence of Coprococcus comes strain 31264.</title>
        <authorList>
            <person name="Hisatomi A."/>
            <person name="Ohkuma M."/>
            <person name="Sakamoto M."/>
        </authorList>
    </citation>
    <scope>NUCLEOTIDE SEQUENCE</scope>
    <source>
        <strain evidence="1">JCM 31264</strain>
    </source>
</reference>
<dbReference type="Proteomes" id="UP001145109">
    <property type="component" value="Unassembled WGS sequence"/>
</dbReference>
<dbReference type="EMBL" id="QRXJ01000003">
    <property type="protein sequence ID" value="RGT91909.1"/>
    <property type="molecule type" value="Genomic_DNA"/>
</dbReference>
<evidence type="ECO:0000313" key="1">
    <source>
        <dbReference type="EMBL" id="GLG86579.1"/>
    </source>
</evidence>
<dbReference type="EMBL" id="QSOV01000003">
    <property type="protein sequence ID" value="RGJ24931.1"/>
    <property type="molecule type" value="Genomic_DNA"/>
</dbReference>
<dbReference type="GeneID" id="92824410"/>
<dbReference type="AlphaFoldDB" id="A0A3E4GRW3"/>
<evidence type="ECO:0000313" key="5">
    <source>
        <dbReference type="EMBL" id="RGU45912.1"/>
    </source>
</evidence>
<reference evidence="2 13" key="2">
    <citation type="submission" date="2020-04" db="EMBL/GenBank/DDBJ databases">
        <authorList>
            <person name="Pieper L."/>
        </authorList>
    </citation>
    <scope>NUCLEOTIDE SEQUENCE [LARGE SCALE GENOMIC DNA]</scope>
    <source>
        <strain evidence="2 13">F22</strain>
    </source>
</reference>
<dbReference type="Proteomes" id="UP000286595">
    <property type="component" value="Unassembled WGS sequence"/>
</dbReference>
<evidence type="ECO:0000313" key="13">
    <source>
        <dbReference type="Proteomes" id="UP000554488"/>
    </source>
</evidence>
<dbReference type="Proteomes" id="UP000285693">
    <property type="component" value="Unassembled WGS sequence"/>
</dbReference>
<reference evidence="8 9" key="1">
    <citation type="submission" date="2018-08" db="EMBL/GenBank/DDBJ databases">
        <title>A genome reference for cultivated species of the human gut microbiota.</title>
        <authorList>
            <person name="Zou Y."/>
            <person name="Xue W."/>
            <person name="Luo G."/>
        </authorList>
    </citation>
    <scope>NUCLEOTIDE SEQUENCE [LARGE SCALE GENOMIC DNA]</scope>
    <source>
        <strain evidence="5 11">AF16-31</strain>
        <strain evidence="4 9">AF18-12LB</strain>
        <strain evidence="7 12">AM22-12LB</strain>
        <strain evidence="6 10">AM23-3</strain>
        <strain evidence="3 8">TM07-19</strain>
    </source>
</reference>
<protein>
    <submittedName>
        <fullName evidence="3">Uncharacterized protein</fullName>
    </submittedName>
</protein>
<dbReference type="Proteomes" id="UP000554488">
    <property type="component" value="Unassembled WGS sequence"/>
</dbReference>
<evidence type="ECO:0000313" key="10">
    <source>
        <dbReference type="Proteomes" id="UP000284579"/>
    </source>
</evidence>
<dbReference type="Proteomes" id="UP000284579">
    <property type="component" value="Unassembled WGS sequence"/>
</dbReference>
<dbReference type="EMBL" id="JABWDC010000084">
    <property type="protein sequence ID" value="NUN87773.1"/>
    <property type="molecule type" value="Genomic_DNA"/>
</dbReference>
<evidence type="ECO:0000313" key="11">
    <source>
        <dbReference type="Proteomes" id="UP000285693"/>
    </source>
</evidence>
<proteinExistence type="predicted"/>
<dbReference type="RefSeq" id="WP_008369354.1">
    <property type="nucleotide sequence ID" value="NZ_BSCI01000005.1"/>
</dbReference>
<organism evidence="3 8">
    <name type="scientific">Coprococcus comes</name>
    <dbReference type="NCBI Taxonomy" id="410072"/>
    <lineage>
        <taxon>Bacteria</taxon>
        <taxon>Bacillati</taxon>
        <taxon>Bacillota</taxon>
        <taxon>Clostridia</taxon>
        <taxon>Lachnospirales</taxon>
        <taxon>Lachnospiraceae</taxon>
        <taxon>Coprococcus</taxon>
    </lineage>
</organism>
<dbReference type="EMBL" id="QRXY01000007">
    <property type="protein sequence ID" value="RGU45912.1"/>
    <property type="molecule type" value="Genomic_DNA"/>
</dbReference>
<evidence type="ECO:0000313" key="7">
    <source>
        <dbReference type="EMBL" id="RHG60791.1"/>
    </source>
</evidence>
<keyword evidence="9" id="KW-1185">Reference proteome</keyword>
<evidence type="ECO:0000313" key="12">
    <source>
        <dbReference type="Proteomes" id="UP000286595"/>
    </source>
</evidence>
<dbReference type="Proteomes" id="UP000260655">
    <property type="component" value="Unassembled WGS sequence"/>
</dbReference>
<evidence type="ECO:0000313" key="2">
    <source>
        <dbReference type="EMBL" id="NUN87773.1"/>
    </source>
</evidence>
<dbReference type="Proteomes" id="UP000283360">
    <property type="component" value="Unassembled WGS sequence"/>
</dbReference>
<evidence type="ECO:0000313" key="4">
    <source>
        <dbReference type="EMBL" id="RGT91909.1"/>
    </source>
</evidence>
<reference evidence="1" key="4">
    <citation type="submission" date="2022-09" db="EMBL/GenBank/DDBJ databases">
        <title>Draft genome sequence of Coprococcus comes strain 31264.</title>
        <authorList>
            <person name="Atsushi H."/>
            <person name="Moriya O."/>
            <person name="Mitsuo S."/>
        </authorList>
    </citation>
    <scope>NUCLEOTIDE SEQUENCE</scope>
    <source>
        <strain evidence="1">JCM 31264</strain>
    </source>
</reference>
<evidence type="ECO:0000313" key="9">
    <source>
        <dbReference type="Proteomes" id="UP000283360"/>
    </source>
</evidence>
<reference evidence="2 13" key="3">
    <citation type="submission" date="2020-07" db="EMBL/GenBank/DDBJ databases">
        <title>Bacterial metabolism rescues the inhibition of intestinal drug absorption by food and drug additives.</title>
        <authorList>
            <person name="Zou L."/>
            <person name="Spanogiannopoulos P."/>
            <person name="Chien H.-C."/>
            <person name="Pieper L.M."/>
            <person name="Cai W."/>
            <person name="Khuri N."/>
            <person name="Pottel J."/>
            <person name="Vora B."/>
            <person name="Ni Z."/>
            <person name="Tsakalozou E."/>
            <person name="Zhang W."/>
            <person name="Shoichet B.K."/>
            <person name="Giacomini K.M."/>
            <person name="Turnbaugh P.J."/>
        </authorList>
    </citation>
    <scope>NUCLEOTIDE SEQUENCE [LARGE SCALE GENOMIC DNA]</scope>
    <source>
        <strain evidence="2 13">F22</strain>
    </source>
</reference>
<gene>
    <name evidence="1" type="ORF">comes_11240</name>
    <name evidence="7" type="ORF">DW252_06400</name>
    <name evidence="6" type="ORF">DW656_11305</name>
    <name evidence="5" type="ORF">DWW65_06765</name>
    <name evidence="4" type="ORF">DWX03_02620</name>
    <name evidence="3" type="ORF">DXD67_04085</name>
    <name evidence="2" type="ORF">HUU93_14455</name>
</gene>
<accession>A0A3E4GRW3</accession>
<dbReference type="EMBL" id="QRHO01000015">
    <property type="protein sequence ID" value="RHF82362.1"/>
    <property type="molecule type" value="Genomic_DNA"/>
</dbReference>
<evidence type="ECO:0000313" key="8">
    <source>
        <dbReference type="Proteomes" id="UP000260655"/>
    </source>
</evidence>
<dbReference type="OrthoDB" id="9797770at2"/>